<proteinExistence type="predicted"/>
<protein>
    <submittedName>
        <fullName evidence="2">Uncharacterized protein</fullName>
    </submittedName>
</protein>
<organism evidence="2 3">
    <name type="scientific">Araneus ventricosus</name>
    <name type="common">Orbweaver spider</name>
    <name type="synonym">Epeira ventricosa</name>
    <dbReference type="NCBI Taxonomy" id="182803"/>
    <lineage>
        <taxon>Eukaryota</taxon>
        <taxon>Metazoa</taxon>
        <taxon>Ecdysozoa</taxon>
        <taxon>Arthropoda</taxon>
        <taxon>Chelicerata</taxon>
        <taxon>Arachnida</taxon>
        <taxon>Araneae</taxon>
        <taxon>Araneomorphae</taxon>
        <taxon>Entelegynae</taxon>
        <taxon>Araneoidea</taxon>
        <taxon>Araneidae</taxon>
        <taxon>Araneus</taxon>
    </lineage>
</organism>
<reference evidence="2 3" key="1">
    <citation type="journal article" date="2019" name="Sci. Rep.">
        <title>Orb-weaving spider Araneus ventricosus genome elucidates the spidroin gene catalogue.</title>
        <authorList>
            <person name="Kono N."/>
            <person name="Nakamura H."/>
            <person name="Ohtoshi R."/>
            <person name="Moran D.A.P."/>
            <person name="Shinohara A."/>
            <person name="Yoshida Y."/>
            <person name="Fujiwara M."/>
            <person name="Mori M."/>
            <person name="Tomita M."/>
            <person name="Arakawa K."/>
        </authorList>
    </citation>
    <scope>NUCLEOTIDE SEQUENCE [LARGE SCALE GENOMIC DNA]</scope>
</reference>
<evidence type="ECO:0000313" key="3">
    <source>
        <dbReference type="Proteomes" id="UP000499080"/>
    </source>
</evidence>
<feature type="coiled-coil region" evidence="1">
    <location>
        <begin position="51"/>
        <end position="85"/>
    </location>
</feature>
<sequence length="132" mass="15645">MTTKRALNYKQQDLVKERRELYGAMKSTFNHVIDLDLLQDTIENPLFHIKKAEFKTELDDMKSKLKKLKESEALAQRSLDQLRFEDTQICYELLELRKEFKFLDESYSKCQVLPRIGRIKKPEEGSQSSENL</sequence>
<evidence type="ECO:0000256" key="1">
    <source>
        <dbReference type="SAM" id="Coils"/>
    </source>
</evidence>
<keyword evidence="3" id="KW-1185">Reference proteome</keyword>
<name>A0A4Y2VLF4_ARAVE</name>
<dbReference type="EMBL" id="BGPR01049137">
    <property type="protein sequence ID" value="GBO26125.1"/>
    <property type="molecule type" value="Genomic_DNA"/>
</dbReference>
<dbReference type="AlphaFoldDB" id="A0A4Y2VLF4"/>
<gene>
    <name evidence="2" type="ORF">AVEN_11705_1</name>
</gene>
<keyword evidence="1" id="KW-0175">Coiled coil</keyword>
<evidence type="ECO:0000313" key="2">
    <source>
        <dbReference type="EMBL" id="GBO26125.1"/>
    </source>
</evidence>
<dbReference type="Proteomes" id="UP000499080">
    <property type="component" value="Unassembled WGS sequence"/>
</dbReference>
<dbReference type="OrthoDB" id="6437367at2759"/>
<comment type="caution">
    <text evidence="2">The sequence shown here is derived from an EMBL/GenBank/DDBJ whole genome shotgun (WGS) entry which is preliminary data.</text>
</comment>
<accession>A0A4Y2VLF4</accession>